<evidence type="ECO:0000313" key="7">
    <source>
        <dbReference type="EMBL" id="KKH61378.1"/>
    </source>
</evidence>
<dbReference type="Proteomes" id="UP000034142">
    <property type="component" value="Unassembled WGS sequence"/>
</dbReference>
<dbReference type="EMBL" id="JJQP01000141">
    <property type="protein sequence ID" value="KKH66209.1"/>
    <property type="molecule type" value="Genomic_DNA"/>
</dbReference>
<dbReference type="EMBL" id="JJOT01000027">
    <property type="protein sequence ID" value="KKG04858.1"/>
    <property type="molecule type" value="Genomic_DNA"/>
</dbReference>
<evidence type="ECO:0000313" key="15">
    <source>
        <dbReference type="EMBL" id="KKI04448.1"/>
    </source>
</evidence>
<dbReference type="Proteomes" id="UP000033885">
    <property type="component" value="Unassembled WGS sequence"/>
</dbReference>
<dbReference type="Proteomes" id="UP000034872">
    <property type="component" value="Unassembled WGS sequence"/>
</dbReference>
<evidence type="ECO:0000313" key="13">
    <source>
        <dbReference type="EMBL" id="KKH94180.1"/>
    </source>
</evidence>
<evidence type="ECO:0000313" key="8">
    <source>
        <dbReference type="EMBL" id="KKH66209.1"/>
    </source>
</evidence>
<evidence type="ECO:0000313" key="29">
    <source>
        <dbReference type="Proteomes" id="UP000034872"/>
    </source>
</evidence>
<gene>
    <name evidence="1" type="ORF">DU31_03420</name>
    <name evidence="2" type="ORF">DU40_00980</name>
    <name evidence="3" type="ORF">DU50_04940</name>
    <name evidence="4" type="ORF">DU54_02370</name>
    <name evidence="8" type="ORF">DU73_09305</name>
    <name evidence="7" type="ORF">DU75_03530</name>
    <name evidence="5" type="ORF">DU76_03020</name>
    <name evidence="9" type="ORF">DU77_01830</name>
    <name evidence="14" type="ORF">DU79_07460</name>
    <name evidence="16" type="ORF">DU81_00700</name>
    <name evidence="11" type="ORF">DU82_00990</name>
    <name evidence="15" type="ORF">DU83_01675</name>
    <name evidence="13" type="ORF">DU84_01200</name>
    <name evidence="6" type="ORF">DU85_05555</name>
    <name evidence="10" type="ORF">DU86_02985</name>
    <name evidence="12" type="ORF">DU88_01365</name>
</gene>
<dbReference type="EMBL" id="JJQH01000083">
    <property type="protein sequence ID" value="KKH40956.1"/>
    <property type="molecule type" value="Genomic_DNA"/>
</dbReference>
<evidence type="ECO:0000313" key="31">
    <source>
        <dbReference type="Proteomes" id="UP000034937"/>
    </source>
</evidence>
<dbReference type="EMBL" id="JJQM01000144">
    <property type="protein sequence ID" value="KKH52482.1"/>
    <property type="molecule type" value="Genomic_DNA"/>
</dbReference>
<dbReference type="Proteomes" id="UP000034937">
    <property type="component" value="Unassembled WGS sequence"/>
</dbReference>
<evidence type="ECO:0000313" key="10">
    <source>
        <dbReference type="EMBL" id="KKH74074.1"/>
    </source>
</evidence>
<dbReference type="EMBL" id="JJQJ01000004">
    <property type="protein sequence ID" value="KKH53660.1"/>
    <property type="molecule type" value="Genomic_DNA"/>
</dbReference>
<evidence type="ECO:0000313" key="12">
    <source>
        <dbReference type="EMBL" id="KKH88825.1"/>
    </source>
</evidence>
<reference evidence="17 18" key="1">
    <citation type="journal article" date="2015" name="ISME J.">
        <title>Genomic and phenotypic differentiation among Methanosarcina mazei populations from Columbia River sediment.</title>
        <authorList>
            <person name="Youngblut N.D."/>
            <person name="Wirth J.S."/>
            <person name="Henriksen J.R."/>
            <person name="Smith M."/>
            <person name="Simon H."/>
            <person name="Metcalf W.W."/>
            <person name="Whitaker R.J."/>
        </authorList>
    </citation>
    <scope>NUCLEOTIDE SEQUENCE [LARGE SCALE GENOMIC DNA]</scope>
    <source>
        <strain evidence="4 28">1.H.A.1A.1</strain>
        <strain evidence="3 20">1.H.A.1A.3</strain>
        <strain evidence="6 18">1.H.A.1A.6</strain>
        <strain evidence="5 23">1.H.A.2.3</strain>
        <strain evidence="7 27">1.H.A.2.7</strain>
        <strain evidence="8">1.H.A.2.8</strain>
        <strain evidence="10 30">1.H.M.1A.1</strain>
        <strain evidence="9 21">1.H.M.1A.2</strain>
        <strain evidence="11 17">1.H.M.2.2</strain>
        <strain evidence="12 31">1.H.M.2.3</strain>
        <strain evidence="14 26">1.H.M.2.4</strain>
        <strain evidence="13 29">1.H.T.2.1</strain>
        <strain evidence="16 19">1.H.T.2.3</strain>
        <strain evidence="15 24">1.H.T.2.5</strain>
        <strain evidence="1 22">2.F.A.2.3</strain>
        <strain evidence="2 25">2.F.T.0.2</strain>
    </source>
</reference>
<evidence type="ECO:0000313" key="1">
    <source>
        <dbReference type="EMBL" id="KKG01615.1"/>
    </source>
</evidence>
<evidence type="ECO:0000313" key="22">
    <source>
        <dbReference type="Proteomes" id="UP000034142"/>
    </source>
</evidence>
<evidence type="ECO:0000313" key="19">
    <source>
        <dbReference type="Proteomes" id="UP000033885"/>
    </source>
</evidence>
<dbReference type="Proteomes" id="UP000034758">
    <property type="component" value="Unassembled WGS sequence"/>
</dbReference>
<dbReference type="EMBL" id="JJOR01000127">
    <property type="protein sequence ID" value="KKG01615.1"/>
    <property type="molecule type" value="Genomic_DNA"/>
</dbReference>
<dbReference type="RefSeq" id="WP_048041853.1">
    <property type="nucleotide sequence ID" value="NZ_JJOR01000127.1"/>
</dbReference>
<evidence type="ECO:0000313" key="27">
    <source>
        <dbReference type="Proteomes" id="UP000034692"/>
    </source>
</evidence>
<evidence type="ECO:0000313" key="4">
    <source>
        <dbReference type="EMBL" id="KKH42192.1"/>
    </source>
</evidence>
<evidence type="ECO:0000313" key="26">
    <source>
        <dbReference type="Proteomes" id="UP000034668"/>
    </source>
</evidence>
<evidence type="ECO:0000313" key="30">
    <source>
        <dbReference type="Proteomes" id="UP000034925"/>
    </source>
</evidence>
<evidence type="ECO:0000313" key="11">
    <source>
        <dbReference type="EMBL" id="KKH82949.1"/>
    </source>
</evidence>
<dbReference type="GeneID" id="24850322"/>
<dbReference type="Proteomes" id="UP000034597">
    <property type="component" value="Unassembled WGS sequence"/>
</dbReference>
<comment type="caution">
    <text evidence="13">The sequence shown here is derived from an EMBL/GenBank/DDBJ whole genome shotgun (WGS) entry which is preliminary data.</text>
</comment>
<dbReference type="PATRIC" id="fig|2209.51.peg.1084"/>
<dbReference type="Proteomes" id="UP000034021">
    <property type="component" value="Unassembled WGS sequence"/>
</dbReference>
<dbReference type="EMBL" id="JJQZ01000120">
    <property type="protein sequence ID" value="KKH94180.1"/>
    <property type="molecule type" value="Genomic_DNA"/>
</dbReference>
<dbReference type="EMBL" id="JJRA01000006">
    <property type="protein sequence ID" value="KKI06695.1"/>
    <property type="molecule type" value="Genomic_DNA"/>
</dbReference>
<evidence type="ECO:0000313" key="16">
    <source>
        <dbReference type="EMBL" id="KKI06695.1"/>
    </source>
</evidence>
<dbReference type="EMBL" id="JJQX01000036">
    <property type="protein sequence ID" value="KKH98760.1"/>
    <property type="molecule type" value="Genomic_DNA"/>
</dbReference>
<dbReference type="AlphaFoldDB" id="A0A0F8SUW2"/>
<dbReference type="EMBL" id="JJQV01000082">
    <property type="protein sequence ID" value="KKH82949.1"/>
    <property type="molecule type" value="Genomic_DNA"/>
</dbReference>
<evidence type="ECO:0000313" key="3">
    <source>
        <dbReference type="EMBL" id="KKH40956.1"/>
    </source>
</evidence>
<evidence type="ECO:0000313" key="6">
    <source>
        <dbReference type="EMBL" id="KKH53660.1"/>
    </source>
</evidence>
<evidence type="ECO:0000313" key="18">
    <source>
        <dbReference type="Proteomes" id="UP000033864"/>
    </source>
</evidence>
<organism evidence="13 29">
    <name type="scientific">Methanosarcina mazei</name>
    <name type="common">Methanosarcina frisia</name>
    <dbReference type="NCBI Taxonomy" id="2209"/>
    <lineage>
        <taxon>Archaea</taxon>
        <taxon>Methanobacteriati</taxon>
        <taxon>Methanobacteriota</taxon>
        <taxon>Stenosarchaea group</taxon>
        <taxon>Methanomicrobia</taxon>
        <taxon>Methanosarcinales</taxon>
        <taxon>Methanosarcinaceae</taxon>
        <taxon>Methanosarcina</taxon>
    </lineage>
</organism>
<evidence type="ECO:0000313" key="20">
    <source>
        <dbReference type="Proteomes" id="UP000034021"/>
    </source>
</evidence>
<evidence type="ECO:0000313" key="25">
    <source>
        <dbReference type="Proteomes" id="UP000034597"/>
    </source>
</evidence>
<protein>
    <submittedName>
        <fullName evidence="13">Uncharacterized protein</fullName>
    </submittedName>
</protein>
<dbReference type="EMBL" id="JJQS01000112">
    <property type="protein sequence ID" value="KKH72810.1"/>
    <property type="molecule type" value="Genomic_DNA"/>
</dbReference>
<dbReference type="Proteomes" id="UP000033814">
    <property type="component" value="Unassembled WGS sequence"/>
</dbReference>
<evidence type="ECO:0000313" key="9">
    <source>
        <dbReference type="EMBL" id="KKH72810.1"/>
    </source>
</evidence>
<dbReference type="Proteomes" id="UP000034040">
    <property type="component" value="Unassembled WGS sequence"/>
</dbReference>
<name>A0A0F8SUW2_METMZ</name>
<dbReference type="EMBL" id="JJRB01000052">
    <property type="protein sequence ID" value="KKI04448.1"/>
    <property type="molecule type" value="Genomic_DNA"/>
</dbReference>
<dbReference type="EMBL" id="JJQR01000101">
    <property type="protein sequence ID" value="KKH74074.1"/>
    <property type="molecule type" value="Genomic_DNA"/>
</dbReference>
<dbReference type="Proteomes" id="UP000034925">
    <property type="component" value="Unassembled WGS sequence"/>
</dbReference>
<dbReference type="Proteomes" id="UP000033864">
    <property type="component" value="Unassembled WGS sequence"/>
</dbReference>
<evidence type="ECO:0000313" key="2">
    <source>
        <dbReference type="EMBL" id="KKG04858.1"/>
    </source>
</evidence>
<dbReference type="Proteomes" id="UP000034668">
    <property type="component" value="Unassembled WGS sequence"/>
</dbReference>
<evidence type="ECO:0000313" key="17">
    <source>
        <dbReference type="Proteomes" id="UP000033814"/>
    </source>
</evidence>
<proteinExistence type="predicted"/>
<dbReference type="Proteomes" id="UP000034692">
    <property type="component" value="Unassembled WGS sequence"/>
</dbReference>
<dbReference type="EMBL" id="JJQO01000271">
    <property type="protein sequence ID" value="KKH61378.1"/>
    <property type="molecule type" value="Genomic_DNA"/>
</dbReference>
<evidence type="ECO:0000313" key="21">
    <source>
        <dbReference type="Proteomes" id="UP000034040"/>
    </source>
</evidence>
<dbReference type="Proteomes" id="UP000034547">
    <property type="component" value="Unassembled WGS sequence"/>
</dbReference>
<evidence type="ECO:0000313" key="24">
    <source>
        <dbReference type="Proteomes" id="UP000034547"/>
    </source>
</evidence>
<evidence type="ECO:0000313" key="28">
    <source>
        <dbReference type="Proteomes" id="UP000034758"/>
    </source>
</evidence>
<dbReference type="Proteomes" id="UP000034232">
    <property type="component" value="Unassembled WGS sequence"/>
</dbReference>
<evidence type="ECO:0000313" key="5">
    <source>
        <dbReference type="EMBL" id="KKH52482.1"/>
    </source>
</evidence>
<evidence type="ECO:0000313" key="14">
    <source>
        <dbReference type="EMBL" id="KKH98760.1"/>
    </source>
</evidence>
<dbReference type="EMBL" id="JJQW01000052">
    <property type="protein sequence ID" value="KKH88825.1"/>
    <property type="molecule type" value="Genomic_DNA"/>
</dbReference>
<accession>A0A0F8SUW2</accession>
<sequence length="69" mass="7962">MTLCAPVVINNDPFLEHMFRIHTHAQCTIFTKTYIVPARQPVLPEEDTGLQSEREKDTKFAHNVCDLLH</sequence>
<evidence type="ECO:0000313" key="23">
    <source>
        <dbReference type="Proteomes" id="UP000034232"/>
    </source>
</evidence>
<dbReference type="EMBL" id="JJQG01000025">
    <property type="protein sequence ID" value="KKH42192.1"/>
    <property type="molecule type" value="Genomic_DNA"/>
</dbReference>